<dbReference type="InterPro" id="IPR058813">
    <property type="entry name" value="DNA-SBD_ScoMcrA"/>
</dbReference>
<evidence type="ECO:0000259" key="2">
    <source>
        <dbReference type="Pfam" id="PF26340"/>
    </source>
</evidence>
<comment type="caution">
    <text evidence="3">The sequence shown here is derived from an EMBL/GenBank/DDBJ whole genome shotgun (WGS) entry which is preliminary data.</text>
</comment>
<dbReference type="Proteomes" id="UP000014216">
    <property type="component" value="Unassembled WGS sequence"/>
</dbReference>
<dbReference type="Pfam" id="PF26340">
    <property type="entry name" value="DNA-SBD_ScoMcrA"/>
    <property type="match status" value="1"/>
</dbReference>
<accession>S0G0F1</accession>
<feature type="domain" description="HNH nuclease" evidence="1">
    <location>
        <begin position="205"/>
        <end position="258"/>
    </location>
</feature>
<dbReference type="PIRSF" id="PIRSF030850">
    <property type="entry name" value="UCP030850"/>
    <property type="match status" value="1"/>
</dbReference>
<evidence type="ECO:0000259" key="1">
    <source>
        <dbReference type="Pfam" id="PF13391"/>
    </source>
</evidence>
<evidence type="ECO:0000313" key="3">
    <source>
        <dbReference type="EMBL" id="EMS77136.1"/>
    </source>
</evidence>
<sequence length="317" mass="36855">MFQIYMKRFGLIYTERICFQTMDSKSIFSKFENLTVWKQGSKRAPHKPLLALYALSCAIQQDKRLLPFSELNSKLVELLHDFGPPQKTYRPEYPFWRMQKDGIWEVKSPEPVEWQLTNSGDAKKTQLLHHNAHGGFPEKIYKLLKNDPSLFSNVVQKLLEDNFPPSIHEDILQAIGIDFSAGITTIKRRDPDFRNRVLRAYENRCAICGFDIRMDHTPICLEAAHIKWHTAGGPDEEKNGLALCTLHHKLFDRGAFTFSEDMKILVSDRANGSDAFNKWLLNYHGQRLTAPNRTIYQPSMAFRTWHVREVFKGEVRE</sequence>
<dbReference type="EMBL" id="APJX01000030">
    <property type="protein sequence ID" value="EMS77136.1"/>
    <property type="molecule type" value="Genomic_DNA"/>
</dbReference>
<dbReference type="CDD" id="cd00085">
    <property type="entry name" value="HNHc"/>
    <property type="match status" value="1"/>
</dbReference>
<feature type="domain" description="ScoMcrA-like DNA sulfur-binding" evidence="2">
    <location>
        <begin position="25"/>
        <end position="178"/>
    </location>
</feature>
<evidence type="ECO:0000313" key="4">
    <source>
        <dbReference type="Proteomes" id="UP000014216"/>
    </source>
</evidence>
<name>S0G0F1_9BACT</name>
<dbReference type="AlphaFoldDB" id="S0G0F1"/>
<dbReference type="PATRIC" id="fig|1286635.3.peg.4949"/>
<dbReference type="NCBIfam" id="NF045808">
    <property type="entry name" value="PT-DNA_restrict"/>
    <property type="match status" value="1"/>
</dbReference>
<dbReference type="InterPro" id="IPR011396">
    <property type="entry name" value="PT_DNA_restrict"/>
</dbReference>
<protein>
    <submittedName>
        <fullName evidence="3">HNH domain-containing endoniclease</fullName>
    </submittedName>
</protein>
<keyword evidence="4" id="KW-1185">Reference proteome</keyword>
<dbReference type="Gene3D" id="1.10.30.50">
    <property type="match status" value="1"/>
</dbReference>
<dbReference type="Pfam" id="PF13391">
    <property type="entry name" value="HNH_2"/>
    <property type="match status" value="1"/>
</dbReference>
<organism evidence="3 4">
    <name type="scientific">Desulfotignum phosphitoxidans DSM 13687</name>
    <dbReference type="NCBI Taxonomy" id="1286635"/>
    <lineage>
        <taxon>Bacteria</taxon>
        <taxon>Pseudomonadati</taxon>
        <taxon>Thermodesulfobacteriota</taxon>
        <taxon>Desulfobacteria</taxon>
        <taxon>Desulfobacterales</taxon>
        <taxon>Desulfobacteraceae</taxon>
        <taxon>Desulfotignum</taxon>
    </lineage>
</organism>
<proteinExistence type="predicted"/>
<dbReference type="InterPro" id="IPR003615">
    <property type="entry name" value="HNH_nuc"/>
</dbReference>
<gene>
    <name evidence="3" type="ORF">Dpo_31c00030</name>
</gene>
<reference evidence="3 4" key="1">
    <citation type="journal article" date="2013" name="Genome Announc.">
        <title>Draft Genome Sequence of Desulfotignum phosphitoxidans DSM 13687 Strain FiPS-3.</title>
        <authorList>
            <person name="Poehlein A."/>
            <person name="Daniel R."/>
            <person name="Simeonova D.D."/>
        </authorList>
    </citation>
    <scope>NUCLEOTIDE SEQUENCE [LARGE SCALE GENOMIC DNA]</scope>
    <source>
        <strain evidence="3 4">DSM 13687</strain>
    </source>
</reference>